<dbReference type="Gene3D" id="2.60.120.430">
    <property type="entry name" value="Galactose-binding lectin"/>
    <property type="match status" value="1"/>
</dbReference>
<feature type="signal peptide" evidence="2">
    <location>
        <begin position="1"/>
        <end position="26"/>
    </location>
</feature>
<accession>A0ABY2QQ75</accession>
<feature type="domain" description="Glycoside hydrolase family 3 N-terminal" evidence="3">
    <location>
        <begin position="79"/>
        <end position="402"/>
    </location>
</feature>
<feature type="chain" id="PRO_5045778219" evidence="2">
    <location>
        <begin position="27"/>
        <end position="847"/>
    </location>
</feature>
<dbReference type="SUPFAM" id="SSF51445">
    <property type="entry name" value="(Trans)glycosidases"/>
    <property type="match status" value="1"/>
</dbReference>
<feature type="domain" description="ExoP galactose-binding-like" evidence="5">
    <location>
        <begin position="703"/>
        <end position="832"/>
    </location>
</feature>
<dbReference type="InterPro" id="IPR041443">
    <property type="entry name" value="Exop_C"/>
</dbReference>
<reference evidence="6 7" key="1">
    <citation type="submission" date="2019-04" db="EMBL/GenBank/DDBJ databases">
        <title>Microbes associate with the intestines of laboratory mice.</title>
        <authorList>
            <person name="Navarre W."/>
            <person name="Wong E."/>
            <person name="Huang K.C."/>
            <person name="Tropini C."/>
            <person name="Ng K."/>
            <person name="Yu B."/>
        </authorList>
    </citation>
    <scope>NUCLEOTIDE SEQUENCE [LARGE SCALE GENOMIC DNA]</scope>
    <source>
        <strain evidence="6 7">NM83_B4-11</strain>
    </source>
</reference>
<dbReference type="PANTHER" id="PTHR30620:SF77">
    <property type="entry name" value="LYSOSOMAL BETA GLUCOSIDASE-LIKE"/>
    <property type="match status" value="1"/>
</dbReference>
<keyword evidence="2" id="KW-0732">Signal</keyword>
<dbReference type="InterPro" id="IPR051915">
    <property type="entry name" value="Cellulose_Degrad_GH3"/>
</dbReference>
<keyword evidence="1 6" id="KW-0378">Hydrolase</keyword>
<evidence type="ECO:0000313" key="6">
    <source>
        <dbReference type="EMBL" id="THG42262.1"/>
    </source>
</evidence>
<dbReference type="GO" id="GO:0016787">
    <property type="term" value="F:hydrolase activity"/>
    <property type="evidence" value="ECO:0007669"/>
    <property type="project" value="UniProtKB-KW"/>
</dbReference>
<dbReference type="Pfam" id="PF01915">
    <property type="entry name" value="Glyco_hydro_3_C"/>
    <property type="match status" value="1"/>
</dbReference>
<sequence length="847" mass="89387">MSVLRVLNRVGYVALAAGLAASPAQAQVPAASSTPAKATATATPSAIATPADWAKPALPATRDAKVEKTVEDLLRRMSLEQKVGQVVQADIASVTPEDVYRYHLGSVLNGGNSKPGEGHHVTAPAWVAAADAFYEASMRPHGALPRIPVIWGSDAVHGHNNVVGATLFPHNIGLGAARNPELMRRIGEVTAAEMRVTGLDWTFAPTLAVVRDDRWGRTYEGFGEDPEIATAYARPLIEGLQGKVGDRDWLRGNHIIATAKHFLGDGGTAGGKDQGDARTDEATLRRLFAAPYVPAIEAGVQSIMVSFSSWNGAKMHGNRSLLRGVIKDHWGFDGFLVGDWNGHGQVEGCTADNCYQTFTAGLDMAMAPDSWKGLWHNTLAQAKDGRLPMATLDDAVRRILRVKVRAGLMDAGKPSTRPLAGQYDLLGSAEHRAVAREAVRHSLVLLKNAGSALPLKPGARILLTGDGADNMTKQTGGWTLTWQGTGTSRTDFPKAQTIAEGMREVAKGVGATVDLSADGRFTQKPDVAVVVFGEDPYAEFQGDRADVAFDDAQDNLALLKKLKAAGIPTVSVFLSGRPLWVNPYLNASDAFVAAWLPGSEGGGVADVLFGKADFRGKLPYSWPRTSDQTAVNVGDADYNPLFPYGFGLTLKDRGELASLPEQRATQASGDRTILFDAGRPGTGRRLLIGAPGALSPNPGPDLITARGADRRAQEDSVRLAWTGRGKAVAAIVDSAPADLMRETNGALAVQIDLKVDGAPSRAVTAGVACGERCAGEVPVTDALRAAKPGVWTTLTVPLSCFAKAGADMRQVTAPLSLTTDGTLDLTISRARLVQANGAGTACPNNNN</sequence>
<dbReference type="InterPro" id="IPR001764">
    <property type="entry name" value="Glyco_hydro_3_N"/>
</dbReference>
<keyword evidence="7" id="KW-1185">Reference proteome</keyword>
<evidence type="ECO:0000256" key="1">
    <source>
        <dbReference type="ARBA" id="ARBA00022801"/>
    </source>
</evidence>
<dbReference type="InterPro" id="IPR036881">
    <property type="entry name" value="Glyco_hydro_3_C_sf"/>
</dbReference>
<dbReference type="Gene3D" id="3.40.50.1700">
    <property type="entry name" value="Glycoside hydrolase family 3 C-terminal domain"/>
    <property type="match status" value="1"/>
</dbReference>
<dbReference type="EMBL" id="SSTI01000001">
    <property type="protein sequence ID" value="THG42262.1"/>
    <property type="molecule type" value="Genomic_DNA"/>
</dbReference>
<evidence type="ECO:0000259" key="4">
    <source>
        <dbReference type="Pfam" id="PF01915"/>
    </source>
</evidence>
<dbReference type="Pfam" id="PF18559">
    <property type="entry name" value="Exop_C"/>
    <property type="match status" value="1"/>
</dbReference>
<dbReference type="SUPFAM" id="SSF52279">
    <property type="entry name" value="Beta-D-glucan exohydrolase, C-terminal domain"/>
    <property type="match status" value="1"/>
</dbReference>
<name>A0ABY2QQ75_9SPHN</name>
<proteinExistence type="predicted"/>
<dbReference type="Proteomes" id="UP000308038">
    <property type="component" value="Unassembled WGS sequence"/>
</dbReference>
<evidence type="ECO:0000256" key="2">
    <source>
        <dbReference type="SAM" id="SignalP"/>
    </source>
</evidence>
<dbReference type="InterPro" id="IPR002772">
    <property type="entry name" value="Glyco_hydro_3_C"/>
</dbReference>
<evidence type="ECO:0000313" key="7">
    <source>
        <dbReference type="Proteomes" id="UP000308038"/>
    </source>
</evidence>
<dbReference type="Pfam" id="PF00933">
    <property type="entry name" value="Glyco_hydro_3"/>
    <property type="match status" value="1"/>
</dbReference>
<gene>
    <name evidence="6" type="ORF">E5988_02095</name>
</gene>
<dbReference type="InterPro" id="IPR036962">
    <property type="entry name" value="Glyco_hydro_3_N_sf"/>
</dbReference>
<dbReference type="InterPro" id="IPR017853">
    <property type="entry name" value="GH"/>
</dbReference>
<evidence type="ECO:0000259" key="3">
    <source>
        <dbReference type="Pfam" id="PF00933"/>
    </source>
</evidence>
<organism evidence="6 7">
    <name type="scientific">Sphingomonas olei</name>
    <dbReference type="NCBI Taxonomy" id="1886787"/>
    <lineage>
        <taxon>Bacteria</taxon>
        <taxon>Pseudomonadati</taxon>
        <taxon>Pseudomonadota</taxon>
        <taxon>Alphaproteobacteria</taxon>
        <taxon>Sphingomonadales</taxon>
        <taxon>Sphingomonadaceae</taxon>
        <taxon>Sphingomonas</taxon>
    </lineage>
</organism>
<comment type="caution">
    <text evidence="6">The sequence shown here is derived from an EMBL/GenBank/DDBJ whole genome shotgun (WGS) entry which is preliminary data.</text>
</comment>
<dbReference type="PRINTS" id="PR00133">
    <property type="entry name" value="GLHYDRLASE3"/>
</dbReference>
<dbReference type="PANTHER" id="PTHR30620">
    <property type="entry name" value="PERIPLASMIC BETA-GLUCOSIDASE-RELATED"/>
    <property type="match status" value="1"/>
</dbReference>
<protein>
    <submittedName>
        <fullName evidence="6">Glycoside hydrolase family 3 protein</fullName>
    </submittedName>
</protein>
<evidence type="ECO:0000259" key="5">
    <source>
        <dbReference type="Pfam" id="PF18559"/>
    </source>
</evidence>
<dbReference type="Gene3D" id="3.20.20.300">
    <property type="entry name" value="Glycoside hydrolase, family 3, N-terminal domain"/>
    <property type="match status" value="1"/>
</dbReference>
<feature type="domain" description="Glycoside hydrolase family 3 C-terminal" evidence="4">
    <location>
        <begin position="443"/>
        <end position="649"/>
    </location>
</feature>